<keyword evidence="3" id="KW-0479">Metal-binding</keyword>
<dbReference type="PANTHER" id="PTHR43808">
    <property type="entry name" value="ACETYLORNITHINE DEACETYLASE"/>
    <property type="match status" value="1"/>
</dbReference>
<feature type="domain" description="Peptidase M20 dimerisation" evidence="6">
    <location>
        <begin position="194"/>
        <end position="341"/>
    </location>
</feature>
<dbReference type="Gene3D" id="3.40.630.10">
    <property type="entry name" value="Zn peptidases"/>
    <property type="match status" value="1"/>
</dbReference>
<evidence type="ECO:0000256" key="5">
    <source>
        <dbReference type="ARBA" id="ARBA00022833"/>
    </source>
</evidence>
<accession>A0A381ZFQ8</accession>
<dbReference type="GO" id="GO:0016787">
    <property type="term" value="F:hydrolase activity"/>
    <property type="evidence" value="ECO:0007669"/>
    <property type="project" value="UniProtKB-KW"/>
</dbReference>
<dbReference type="InterPro" id="IPR002933">
    <property type="entry name" value="Peptidase_M20"/>
</dbReference>
<name>A0A381ZFQ8_9ZZZZ</name>
<proteinExistence type="inferred from homology"/>
<dbReference type="Gene3D" id="3.30.70.360">
    <property type="match status" value="1"/>
</dbReference>
<evidence type="ECO:0000313" key="7">
    <source>
        <dbReference type="EMBL" id="SVA87573.1"/>
    </source>
</evidence>
<dbReference type="InterPro" id="IPR036264">
    <property type="entry name" value="Bact_exopeptidase_dim_dom"/>
</dbReference>
<keyword evidence="4" id="KW-0378">Hydrolase</keyword>
<sequence>MATATERTAETVELLQALIRNACVNDGTPESGQEVRNADLLATYLEGTGLDLQRYEPTPGRTSLVARIEGSDPAAPSLCLMGHTDVVPVNPDGWSRDPFDGEVVDGEVWGRGAVDMLNLTASQAVAFRSLADSGFRPTGDLILFAVADEESGSAHGARWMADHEADAIRADYVLTENGGLHSGSAEAPAISVNVAEKGASWRRLTVRGTPGHGSMPYRTDNALVKAAAVVQRLADYRPPARFHELWRGQVDAMALDEELREQLLDTDRIDEFLAALPDPGMAGHLHACTHTTFSPNVADGLGKTNVIPDRVSIDVDIRTMPGDHTEEVRGHLREALGDLADHVELEVLQDDAASSSRIETPLWDALERAVARPFPTARINPQFIVGLTDARIYREMGAVAYGAGLLSPRISGGEFAQRFHGNDERIDIESLGLTTGLYHDVCTDLLG</sequence>
<dbReference type="InterPro" id="IPR050072">
    <property type="entry name" value="Peptidase_M20A"/>
</dbReference>
<dbReference type="Gene3D" id="1.10.150.900">
    <property type="match status" value="1"/>
</dbReference>
<dbReference type="Pfam" id="PF07687">
    <property type="entry name" value="M20_dimer"/>
    <property type="match status" value="1"/>
</dbReference>
<dbReference type="SUPFAM" id="SSF53187">
    <property type="entry name" value="Zn-dependent exopeptidases"/>
    <property type="match status" value="1"/>
</dbReference>
<evidence type="ECO:0000256" key="2">
    <source>
        <dbReference type="ARBA" id="ARBA00006247"/>
    </source>
</evidence>
<comment type="cofactor">
    <cofactor evidence="1">
        <name>Zn(2+)</name>
        <dbReference type="ChEBI" id="CHEBI:29105"/>
    </cofactor>
</comment>
<evidence type="ECO:0000256" key="3">
    <source>
        <dbReference type="ARBA" id="ARBA00022723"/>
    </source>
</evidence>
<evidence type="ECO:0000256" key="1">
    <source>
        <dbReference type="ARBA" id="ARBA00001947"/>
    </source>
</evidence>
<evidence type="ECO:0000256" key="4">
    <source>
        <dbReference type="ARBA" id="ARBA00022801"/>
    </source>
</evidence>
<organism evidence="7">
    <name type="scientific">marine metagenome</name>
    <dbReference type="NCBI Taxonomy" id="408172"/>
    <lineage>
        <taxon>unclassified sequences</taxon>
        <taxon>metagenomes</taxon>
        <taxon>ecological metagenomes</taxon>
    </lineage>
</organism>
<reference evidence="7" key="1">
    <citation type="submission" date="2018-05" db="EMBL/GenBank/DDBJ databases">
        <authorList>
            <person name="Lanie J.A."/>
            <person name="Ng W.-L."/>
            <person name="Kazmierczak K.M."/>
            <person name="Andrzejewski T.M."/>
            <person name="Davidsen T.M."/>
            <person name="Wayne K.J."/>
            <person name="Tettelin H."/>
            <person name="Glass J.I."/>
            <person name="Rusch D."/>
            <person name="Podicherti R."/>
            <person name="Tsui H.-C.T."/>
            <person name="Winkler M.E."/>
        </authorList>
    </citation>
    <scope>NUCLEOTIDE SEQUENCE</scope>
</reference>
<keyword evidence="5" id="KW-0862">Zinc</keyword>
<protein>
    <recommendedName>
        <fullName evidence="6">Peptidase M20 dimerisation domain-containing protein</fullName>
    </recommendedName>
</protein>
<gene>
    <name evidence="7" type="ORF">METZ01_LOCUS140427</name>
</gene>
<comment type="similarity">
    <text evidence="2">Belongs to the peptidase M20A family.</text>
</comment>
<evidence type="ECO:0000259" key="6">
    <source>
        <dbReference type="Pfam" id="PF07687"/>
    </source>
</evidence>
<dbReference type="EMBL" id="UINC01020984">
    <property type="protein sequence ID" value="SVA87573.1"/>
    <property type="molecule type" value="Genomic_DNA"/>
</dbReference>
<dbReference type="AlphaFoldDB" id="A0A381ZFQ8"/>
<dbReference type="Pfam" id="PF01546">
    <property type="entry name" value="Peptidase_M20"/>
    <property type="match status" value="1"/>
</dbReference>
<dbReference type="InterPro" id="IPR011650">
    <property type="entry name" value="Peptidase_M20_dimer"/>
</dbReference>
<dbReference type="GO" id="GO:0046872">
    <property type="term" value="F:metal ion binding"/>
    <property type="evidence" value="ECO:0007669"/>
    <property type="project" value="UniProtKB-KW"/>
</dbReference>
<dbReference type="PANTHER" id="PTHR43808:SF8">
    <property type="entry name" value="PEPTIDASE M20 DIMERISATION DOMAIN-CONTAINING PROTEIN"/>
    <property type="match status" value="1"/>
</dbReference>
<dbReference type="SUPFAM" id="SSF55031">
    <property type="entry name" value="Bacterial exopeptidase dimerisation domain"/>
    <property type="match status" value="1"/>
</dbReference>